<dbReference type="InterPro" id="IPR009057">
    <property type="entry name" value="Homeodomain-like_sf"/>
</dbReference>
<name>A0ABR9ZPS7_9FIRM</name>
<dbReference type="InterPro" id="IPR050624">
    <property type="entry name" value="HTH-type_Tx_Regulator"/>
</dbReference>
<organism evidence="2 3">
    <name type="scientific">Fusibacter ferrireducens</name>
    <dbReference type="NCBI Taxonomy" id="2785058"/>
    <lineage>
        <taxon>Bacteria</taxon>
        <taxon>Bacillati</taxon>
        <taxon>Bacillota</taxon>
        <taxon>Clostridia</taxon>
        <taxon>Eubacteriales</taxon>
        <taxon>Eubacteriales Family XII. Incertae Sedis</taxon>
        <taxon>Fusibacter</taxon>
    </lineage>
</organism>
<comment type="caution">
    <text evidence="2">The sequence shown here is derived from an EMBL/GenBank/DDBJ whole genome shotgun (WGS) entry which is preliminary data.</text>
</comment>
<sequence>MSDSIITKKALAMSMKTLMEKMPFNKINVGHICDMCDLNRKSFYYHFRDKYDLVNWIYYTEFIETIQNQLYVDGWIFLNDICKYFYENRPFYINAFEVSGQNSFQDYFREVLHPFVFNYLKEILASDENDENLEFFSIFFADAFIVAIERWLKETPCLPPDDFTNLLKTSVSGLAKKIVCDMNDDHSITL</sequence>
<dbReference type="RefSeq" id="WP_194700375.1">
    <property type="nucleotide sequence ID" value="NZ_JADKNH010000002.1"/>
</dbReference>
<dbReference type="InterPro" id="IPR039532">
    <property type="entry name" value="TetR_C_Firmicutes"/>
</dbReference>
<dbReference type="SUPFAM" id="SSF46689">
    <property type="entry name" value="Homeodomain-like"/>
    <property type="match status" value="1"/>
</dbReference>
<protein>
    <submittedName>
        <fullName evidence="2">TetR/AcrR family transcriptional regulator C-terminal domain-containing protein</fullName>
    </submittedName>
</protein>
<feature type="domain" description="Transcriptional regulator TetR C-terminal Firmicutes type" evidence="1">
    <location>
        <begin position="77"/>
        <end position="171"/>
    </location>
</feature>
<reference evidence="2 3" key="1">
    <citation type="submission" date="2020-11" db="EMBL/GenBank/DDBJ databases">
        <title>Fusibacter basophilias sp. nov.</title>
        <authorList>
            <person name="Qiu D."/>
        </authorList>
    </citation>
    <scope>NUCLEOTIDE SEQUENCE [LARGE SCALE GENOMIC DNA]</scope>
    <source>
        <strain evidence="2 3">Q10-2</strain>
    </source>
</reference>
<dbReference type="Pfam" id="PF14278">
    <property type="entry name" value="TetR_C_8"/>
    <property type="match status" value="1"/>
</dbReference>
<dbReference type="Proteomes" id="UP000614200">
    <property type="component" value="Unassembled WGS sequence"/>
</dbReference>
<dbReference type="Gene3D" id="1.10.357.10">
    <property type="entry name" value="Tetracycline Repressor, domain 2"/>
    <property type="match status" value="1"/>
</dbReference>
<evidence type="ECO:0000259" key="1">
    <source>
        <dbReference type="Pfam" id="PF14278"/>
    </source>
</evidence>
<evidence type="ECO:0000313" key="3">
    <source>
        <dbReference type="Proteomes" id="UP000614200"/>
    </source>
</evidence>
<proteinExistence type="predicted"/>
<keyword evidence="3" id="KW-1185">Reference proteome</keyword>
<dbReference type="PANTHER" id="PTHR43479:SF7">
    <property type="entry name" value="TETR-FAMILY TRANSCRIPTIONAL REGULATOR"/>
    <property type="match status" value="1"/>
</dbReference>
<evidence type="ECO:0000313" key="2">
    <source>
        <dbReference type="EMBL" id="MBF4692133.1"/>
    </source>
</evidence>
<dbReference type="EMBL" id="JADKNH010000002">
    <property type="protein sequence ID" value="MBF4692133.1"/>
    <property type="molecule type" value="Genomic_DNA"/>
</dbReference>
<accession>A0ABR9ZPS7</accession>
<gene>
    <name evidence="2" type="ORF">ISU02_03340</name>
</gene>
<dbReference type="PANTHER" id="PTHR43479">
    <property type="entry name" value="ACREF/ENVCD OPERON REPRESSOR-RELATED"/>
    <property type="match status" value="1"/>
</dbReference>